<organism evidence="3 4">
    <name type="scientific">Zophobas morio</name>
    <dbReference type="NCBI Taxonomy" id="2755281"/>
    <lineage>
        <taxon>Eukaryota</taxon>
        <taxon>Metazoa</taxon>
        <taxon>Ecdysozoa</taxon>
        <taxon>Arthropoda</taxon>
        <taxon>Hexapoda</taxon>
        <taxon>Insecta</taxon>
        <taxon>Pterygota</taxon>
        <taxon>Neoptera</taxon>
        <taxon>Endopterygota</taxon>
        <taxon>Coleoptera</taxon>
        <taxon>Polyphaga</taxon>
        <taxon>Cucujiformia</taxon>
        <taxon>Tenebrionidae</taxon>
        <taxon>Zophobas</taxon>
    </lineage>
</organism>
<dbReference type="EMBL" id="JALNTZ010000010">
    <property type="protein sequence ID" value="KAJ3640172.1"/>
    <property type="molecule type" value="Genomic_DNA"/>
</dbReference>
<name>A0AA38HPF1_9CUCU</name>
<evidence type="ECO:0000313" key="3">
    <source>
        <dbReference type="EMBL" id="KAJ3640172.1"/>
    </source>
</evidence>
<evidence type="ECO:0000256" key="2">
    <source>
        <dbReference type="SAM" id="SignalP"/>
    </source>
</evidence>
<dbReference type="Proteomes" id="UP001168821">
    <property type="component" value="Unassembled WGS sequence"/>
</dbReference>
<evidence type="ECO:0000256" key="1">
    <source>
        <dbReference type="SAM" id="MobiDB-lite"/>
    </source>
</evidence>
<reference evidence="3" key="1">
    <citation type="journal article" date="2023" name="G3 (Bethesda)">
        <title>Whole genome assemblies of Zophobas morio and Tenebrio molitor.</title>
        <authorList>
            <person name="Kaur S."/>
            <person name="Stinson S.A."/>
            <person name="diCenzo G.C."/>
        </authorList>
    </citation>
    <scope>NUCLEOTIDE SEQUENCE</scope>
    <source>
        <strain evidence="3">QUZm001</strain>
    </source>
</reference>
<keyword evidence="4" id="KW-1185">Reference proteome</keyword>
<protein>
    <submittedName>
        <fullName evidence="3">Uncharacterized protein</fullName>
    </submittedName>
</protein>
<feature type="region of interest" description="Disordered" evidence="1">
    <location>
        <begin position="117"/>
        <end position="175"/>
    </location>
</feature>
<evidence type="ECO:0000313" key="4">
    <source>
        <dbReference type="Proteomes" id="UP001168821"/>
    </source>
</evidence>
<proteinExistence type="predicted"/>
<feature type="chain" id="PRO_5041469595" evidence="2">
    <location>
        <begin position="17"/>
        <end position="175"/>
    </location>
</feature>
<feature type="signal peptide" evidence="2">
    <location>
        <begin position="1"/>
        <end position="16"/>
    </location>
</feature>
<comment type="caution">
    <text evidence="3">The sequence shown here is derived from an EMBL/GenBank/DDBJ whole genome shotgun (WGS) entry which is preliminary data.</text>
</comment>
<dbReference type="AlphaFoldDB" id="A0AA38HPF1"/>
<keyword evidence="2" id="KW-0732">Signal</keyword>
<sequence>MYRLFSLSALLFLVSADPRTPKIYNVLISTKKNLSPSHALPVYEPVLRTTSLGIALPPIFYQSPIATFQPNFVARGEPLENVGKTENNEESQKSLQPLPVEQFIPYAYTPHVLNSGGYFTPINEPNQPQPQPKLSPNPEEFYQKSDNPKNVIANLKRNPNIPDVPPPALPTRNMT</sequence>
<accession>A0AA38HPF1</accession>
<gene>
    <name evidence="3" type="ORF">Zmor_003488</name>
</gene>